<dbReference type="AlphaFoldDB" id="A0A0E3JXH4"/>
<evidence type="ECO:0000313" key="2">
    <source>
        <dbReference type="Proteomes" id="UP000033115"/>
    </source>
</evidence>
<reference evidence="1 2" key="1">
    <citation type="journal article" date="2015" name="J. Biotechnol.">
        <title>Complete genome sequence of a malodorant-producing acetogen, Clostridium scatologenes ATCC 25775(T).</title>
        <authorList>
            <person name="Zhu Z."/>
            <person name="Guo T."/>
            <person name="Zheng H."/>
            <person name="Song T."/>
            <person name="Ouyang P."/>
            <person name="Xie J."/>
        </authorList>
    </citation>
    <scope>NUCLEOTIDE SEQUENCE [LARGE SCALE GENOMIC DNA]</scope>
    <source>
        <strain evidence="1 2">ATCC 25775</strain>
    </source>
</reference>
<sequence length="82" mass="9977">MVKNITIEDYFIITNEEDEFYTRVKNQVQYMKSKFIFYDGIQFDVLVNDKSNSITLIKSGIFWEEVYEEYKSKYIKDISIYN</sequence>
<dbReference type="KEGG" id="csq:CSCA_1074"/>
<evidence type="ECO:0000313" key="1">
    <source>
        <dbReference type="EMBL" id="AKA68199.1"/>
    </source>
</evidence>
<gene>
    <name evidence="1" type="ORF">CSCA_1074</name>
</gene>
<accession>A0A0E3JXH4</accession>
<organism evidence="1 2">
    <name type="scientific">Clostridium scatologenes</name>
    <dbReference type="NCBI Taxonomy" id="1548"/>
    <lineage>
        <taxon>Bacteria</taxon>
        <taxon>Bacillati</taxon>
        <taxon>Bacillota</taxon>
        <taxon>Clostridia</taxon>
        <taxon>Eubacteriales</taxon>
        <taxon>Clostridiaceae</taxon>
        <taxon>Clostridium</taxon>
    </lineage>
</organism>
<name>A0A0E3JXH4_CLOSL</name>
<proteinExistence type="predicted"/>
<keyword evidence="2" id="KW-1185">Reference proteome</keyword>
<dbReference type="Proteomes" id="UP000033115">
    <property type="component" value="Chromosome"/>
</dbReference>
<dbReference type="EMBL" id="CP009933">
    <property type="protein sequence ID" value="AKA68199.1"/>
    <property type="molecule type" value="Genomic_DNA"/>
</dbReference>
<dbReference type="HOGENOM" id="CLU_2552313_0_0_9"/>
<dbReference type="RefSeq" id="WP_242860999.1">
    <property type="nucleotide sequence ID" value="NZ_CP009933.1"/>
</dbReference>
<protein>
    <submittedName>
        <fullName evidence="1">Uncharacterized protein</fullName>
    </submittedName>
</protein>